<protein>
    <submittedName>
        <fullName evidence="2">Uncharacterized protein</fullName>
    </submittedName>
</protein>
<proteinExistence type="predicted"/>
<accession>A0A8C5X800</accession>
<evidence type="ECO:0000313" key="2">
    <source>
        <dbReference type="Ensembl" id="ENSMCSP00000017311.1"/>
    </source>
</evidence>
<reference evidence="2" key="1">
    <citation type="submission" date="2025-08" db="UniProtKB">
        <authorList>
            <consortium name="Ensembl"/>
        </authorList>
    </citation>
    <scope>IDENTIFICATION</scope>
</reference>
<evidence type="ECO:0000256" key="1">
    <source>
        <dbReference type="SAM" id="MobiDB-lite"/>
    </source>
</evidence>
<dbReference type="Proteomes" id="UP000694560">
    <property type="component" value="Unplaced"/>
</dbReference>
<sequence length="100" mass="9837">MSLQRGPGVGRPRLGTFSAVKISCSAPLCHFHMSGIAANSCHLAQIFGGHPGLIGLIGPPGEQGEKGDRGLPGPQGSGITGPSGPIGPPGPPGLPVGDNE</sequence>
<keyword evidence="3" id="KW-1185">Reference proteome</keyword>
<dbReference type="Ensembl" id="ENSMCST00000017746.1">
    <property type="protein sequence ID" value="ENSMCSP00000017311.1"/>
    <property type="gene ID" value="ENSMCSG00000012168.1"/>
</dbReference>
<evidence type="ECO:0000313" key="3">
    <source>
        <dbReference type="Proteomes" id="UP000694560"/>
    </source>
</evidence>
<feature type="compositionally biased region" description="Pro residues" evidence="1">
    <location>
        <begin position="85"/>
        <end position="94"/>
    </location>
</feature>
<reference evidence="2" key="2">
    <citation type="submission" date="2025-09" db="UniProtKB">
        <authorList>
            <consortium name="Ensembl"/>
        </authorList>
    </citation>
    <scope>IDENTIFICATION</scope>
</reference>
<organism evidence="2 3">
    <name type="scientific">Malurus cyaneus samueli</name>
    <dbReference type="NCBI Taxonomy" id="2593467"/>
    <lineage>
        <taxon>Eukaryota</taxon>
        <taxon>Metazoa</taxon>
        <taxon>Chordata</taxon>
        <taxon>Craniata</taxon>
        <taxon>Vertebrata</taxon>
        <taxon>Euteleostomi</taxon>
        <taxon>Archelosauria</taxon>
        <taxon>Archosauria</taxon>
        <taxon>Dinosauria</taxon>
        <taxon>Saurischia</taxon>
        <taxon>Theropoda</taxon>
        <taxon>Coelurosauria</taxon>
        <taxon>Aves</taxon>
        <taxon>Neognathae</taxon>
        <taxon>Neoaves</taxon>
        <taxon>Telluraves</taxon>
        <taxon>Australaves</taxon>
        <taxon>Passeriformes</taxon>
        <taxon>Meliphagoidea</taxon>
        <taxon>Maluridae</taxon>
        <taxon>Malurus</taxon>
    </lineage>
</organism>
<dbReference type="AlphaFoldDB" id="A0A8C5X800"/>
<feature type="region of interest" description="Disordered" evidence="1">
    <location>
        <begin position="56"/>
        <end position="100"/>
    </location>
</feature>
<name>A0A8C5X800_9PASS</name>